<proteinExistence type="predicted"/>
<dbReference type="AlphaFoldDB" id="A0AAV7IP29"/>
<gene>
    <name evidence="1" type="ORF">KQX54_013572</name>
</gene>
<evidence type="ECO:0000313" key="1">
    <source>
        <dbReference type="EMBL" id="KAH0564721.1"/>
    </source>
</evidence>
<accession>A0AAV7IP29</accession>
<keyword evidence="2" id="KW-1185">Reference proteome</keyword>
<dbReference type="EMBL" id="JAHXZJ010000002">
    <property type="protein sequence ID" value="KAH0564721.1"/>
    <property type="molecule type" value="Genomic_DNA"/>
</dbReference>
<reference evidence="1 2" key="1">
    <citation type="journal article" date="2021" name="J. Hered.">
        <title>A chromosome-level genome assembly of the parasitoid wasp, Cotesia glomerata (Hymenoptera: Braconidae).</title>
        <authorList>
            <person name="Pinto B.J."/>
            <person name="Weis J.J."/>
            <person name="Gamble T."/>
            <person name="Ode P.J."/>
            <person name="Paul R."/>
            <person name="Zaspel J.M."/>
        </authorList>
    </citation>
    <scope>NUCLEOTIDE SEQUENCE [LARGE SCALE GENOMIC DNA]</scope>
    <source>
        <strain evidence="1">CgM1</strain>
    </source>
</reference>
<protein>
    <submittedName>
        <fullName evidence="1">Uncharacterized protein</fullName>
    </submittedName>
</protein>
<sequence>MIKEYLDIIELNLELIKHSQVKIVLVAPEIQANILVIRLLEQHLASQYVDDLKKLFDMYSVPTKKIIRQIQTSFIEIVHPHSKLENFILSNTIKYIISLKTGVPMYSIPSLGSYSHRDLFTWLGNRPFHHQMSTSVAAMLKRR</sequence>
<evidence type="ECO:0000313" key="2">
    <source>
        <dbReference type="Proteomes" id="UP000826195"/>
    </source>
</evidence>
<name>A0AAV7IP29_COTGL</name>
<dbReference type="Proteomes" id="UP000826195">
    <property type="component" value="Unassembled WGS sequence"/>
</dbReference>
<comment type="caution">
    <text evidence="1">The sequence shown here is derived from an EMBL/GenBank/DDBJ whole genome shotgun (WGS) entry which is preliminary data.</text>
</comment>
<organism evidence="1 2">
    <name type="scientific">Cotesia glomerata</name>
    <name type="common">Lepidopteran parasitic wasp</name>
    <name type="synonym">Apanteles glomeratus</name>
    <dbReference type="NCBI Taxonomy" id="32391"/>
    <lineage>
        <taxon>Eukaryota</taxon>
        <taxon>Metazoa</taxon>
        <taxon>Ecdysozoa</taxon>
        <taxon>Arthropoda</taxon>
        <taxon>Hexapoda</taxon>
        <taxon>Insecta</taxon>
        <taxon>Pterygota</taxon>
        <taxon>Neoptera</taxon>
        <taxon>Endopterygota</taxon>
        <taxon>Hymenoptera</taxon>
        <taxon>Apocrita</taxon>
        <taxon>Ichneumonoidea</taxon>
        <taxon>Braconidae</taxon>
        <taxon>Microgastrinae</taxon>
        <taxon>Cotesia</taxon>
    </lineage>
</organism>